<gene>
    <name evidence="3" type="ORF">P343_10630</name>
</gene>
<dbReference type="InterPro" id="IPR009875">
    <property type="entry name" value="PilZ_domain"/>
</dbReference>
<dbReference type="Pfam" id="PF07238">
    <property type="entry name" value="PilZ"/>
    <property type="match status" value="1"/>
</dbReference>
<dbReference type="STRING" id="1395513.P343_10630"/>
<name>V6IWR3_9BACL</name>
<dbReference type="Proteomes" id="UP000018296">
    <property type="component" value="Unassembled WGS sequence"/>
</dbReference>
<feature type="domain" description="PilZ" evidence="1">
    <location>
        <begin position="99"/>
        <end position="209"/>
    </location>
</feature>
<accession>V6IWR3</accession>
<dbReference type="GO" id="GO:0035438">
    <property type="term" value="F:cyclic-di-GMP binding"/>
    <property type="evidence" value="ECO:0007669"/>
    <property type="project" value="InterPro"/>
</dbReference>
<dbReference type="Pfam" id="PF12945">
    <property type="entry name" value="PilZNR"/>
    <property type="match status" value="1"/>
</dbReference>
<dbReference type="eggNOG" id="COG5581">
    <property type="taxonomic scope" value="Bacteria"/>
</dbReference>
<dbReference type="PATRIC" id="fig|1395513.3.peg.2146"/>
<evidence type="ECO:0000259" key="1">
    <source>
        <dbReference type="Pfam" id="PF07238"/>
    </source>
</evidence>
<reference evidence="3 4" key="1">
    <citation type="journal article" date="2013" name="Genome Announc.">
        <title>Genome Sequence of Sporolactobacillus laevolacticus DSM442, an Efficient Polymer-Grade D-Lactate Producer from Agricultural Waste Cottonseed as a Nitrogen Source.</title>
        <authorList>
            <person name="Wang H."/>
            <person name="Wang L."/>
            <person name="Ju J."/>
            <person name="Yu B."/>
            <person name="Ma Y."/>
        </authorList>
    </citation>
    <scope>NUCLEOTIDE SEQUENCE [LARGE SCALE GENOMIC DNA]</scope>
    <source>
        <strain evidence="3 4">DSM 442</strain>
    </source>
</reference>
<dbReference type="RefSeq" id="WP_023510375.1">
    <property type="nucleotide sequence ID" value="NZ_AWTC01000009.1"/>
</dbReference>
<dbReference type="SUPFAM" id="SSF141371">
    <property type="entry name" value="PilZ domain-like"/>
    <property type="match status" value="1"/>
</dbReference>
<evidence type="ECO:0000313" key="4">
    <source>
        <dbReference type="Proteomes" id="UP000018296"/>
    </source>
</evidence>
<dbReference type="AlphaFoldDB" id="V6IWR3"/>
<comment type="caution">
    <text evidence="3">The sequence shown here is derived from an EMBL/GenBank/DDBJ whole genome shotgun (WGS) entry which is preliminary data.</text>
</comment>
<dbReference type="InterPro" id="IPR009926">
    <property type="entry name" value="T3SS_YcgR_PilZN"/>
</dbReference>
<evidence type="ECO:0000259" key="2">
    <source>
        <dbReference type="Pfam" id="PF12945"/>
    </source>
</evidence>
<protein>
    <submittedName>
        <fullName evidence="3">Pilus assembly protein PilZ</fullName>
    </submittedName>
</protein>
<dbReference type="Gene3D" id="2.40.10.220">
    <property type="entry name" value="predicted glycosyltransferase like domains"/>
    <property type="match status" value="1"/>
</dbReference>
<organism evidence="3 4">
    <name type="scientific">Sporolactobacillus laevolacticus DSM 442</name>
    <dbReference type="NCBI Taxonomy" id="1395513"/>
    <lineage>
        <taxon>Bacteria</taxon>
        <taxon>Bacillati</taxon>
        <taxon>Bacillota</taxon>
        <taxon>Bacilli</taxon>
        <taxon>Bacillales</taxon>
        <taxon>Sporolactobacillaceae</taxon>
        <taxon>Sporolactobacillus</taxon>
    </lineage>
</organism>
<keyword evidence="4" id="KW-1185">Reference proteome</keyword>
<evidence type="ECO:0000313" key="3">
    <source>
        <dbReference type="EMBL" id="EST11707.1"/>
    </source>
</evidence>
<feature type="domain" description="Type III secretion system flagellar brake protein YcgR PilZN" evidence="2">
    <location>
        <begin position="4"/>
        <end position="88"/>
    </location>
</feature>
<dbReference type="EMBL" id="AWTC01000009">
    <property type="protein sequence ID" value="EST11707.1"/>
    <property type="molecule type" value="Genomic_DNA"/>
</dbReference>
<proteinExistence type="predicted"/>
<sequence length="232" mass="26842">MKLKIGETLILEQKDDQNQITRFRCKIAEVKESALLIDYPIDEKTGKTPIFINGMAFMATYIVDNQAFRFQTTFVHRIAGQIPLMLMSFDGEENMVEIQRRNFVRVEANVDIAIHSLNEAFHPFTTLTSDVGGGGILILLPDHAEVSEEDMVESWISLPMTTGSYQYIRIRGIVVRIFMDRLTSSKRASIQFLPQTERERQPIIRFCFEKQLEARKKLLDLESRRQHDSSRL</sequence>